<keyword evidence="3" id="KW-1185">Reference proteome</keyword>
<feature type="compositionally biased region" description="Basic and acidic residues" evidence="1">
    <location>
        <begin position="12"/>
        <end position="21"/>
    </location>
</feature>
<feature type="region of interest" description="Disordered" evidence="1">
    <location>
        <begin position="1"/>
        <end position="21"/>
    </location>
</feature>
<reference evidence="2 3" key="1">
    <citation type="submission" date="2020-04" db="EMBL/GenBank/DDBJ databases">
        <authorList>
            <person name="Basu S."/>
            <person name="Maruthanayagam V."/>
            <person name="Chakraborty S."/>
            <person name="Pramanik A."/>
            <person name="Mukherjee J."/>
            <person name="Brink B."/>
        </authorList>
    </citation>
    <scope>NUCLEOTIDE SEQUENCE [LARGE SCALE GENOMIC DNA]</scope>
    <source>
        <strain evidence="2 3">AP17</strain>
    </source>
</reference>
<evidence type="ECO:0000313" key="3">
    <source>
        <dbReference type="Proteomes" id="UP000500857"/>
    </source>
</evidence>
<name>A0A6H1TVC0_9CYAN</name>
<dbReference type="AlphaFoldDB" id="A0A6H1TVC0"/>
<protein>
    <submittedName>
        <fullName evidence="2">Uncharacterized protein</fullName>
    </submittedName>
</protein>
<proteinExistence type="predicted"/>
<organism evidence="2 3">
    <name type="scientific">Oxynema aestuarii AP17</name>
    <dbReference type="NCBI Taxonomy" id="2064643"/>
    <lineage>
        <taxon>Bacteria</taxon>
        <taxon>Bacillati</taxon>
        <taxon>Cyanobacteriota</taxon>
        <taxon>Cyanophyceae</taxon>
        <taxon>Oscillatoriophycideae</taxon>
        <taxon>Oscillatoriales</taxon>
        <taxon>Oscillatoriaceae</taxon>
        <taxon>Oxynema</taxon>
        <taxon>Oxynema aestuarii</taxon>
    </lineage>
</organism>
<evidence type="ECO:0000256" key="1">
    <source>
        <dbReference type="SAM" id="MobiDB-lite"/>
    </source>
</evidence>
<dbReference type="KEGG" id="oxy:HCG48_05955"/>
<accession>A0A6H1TVC0</accession>
<evidence type="ECO:0000313" key="2">
    <source>
        <dbReference type="EMBL" id="QIZ70166.1"/>
    </source>
</evidence>
<dbReference type="RefSeq" id="WP_168568323.1">
    <property type="nucleotide sequence ID" value="NZ_CP051167.1"/>
</dbReference>
<gene>
    <name evidence="2" type="ORF">HCG48_05955</name>
</gene>
<dbReference type="EMBL" id="CP051167">
    <property type="protein sequence ID" value="QIZ70166.1"/>
    <property type="molecule type" value="Genomic_DNA"/>
</dbReference>
<dbReference type="Proteomes" id="UP000500857">
    <property type="component" value="Chromosome"/>
</dbReference>
<sequence length="49" mass="5551">MSVVAIARQRSLKREPRRERGTRAIARESSLENAKIENTTTVARIKNDA</sequence>